<dbReference type="GeneID" id="36346551"/>
<proteinExistence type="predicted"/>
<dbReference type="AlphaFoldDB" id="W6ULB2"/>
<dbReference type="KEGG" id="egl:EGR_10836"/>
<sequence length="100" mass="11305">MIKMGRSYICAHFGDYFASHDTRLQHIVLEGLSHCRLSCFPTDLIGCMVCLAGRGFLYAFKAVAFFIPFLQCHNRVTASWPEVKRNFTLELSRSGVATAR</sequence>
<protein>
    <submittedName>
        <fullName evidence="1">Uncharacterized protein</fullName>
    </submittedName>
</protein>
<keyword evidence="2" id="KW-1185">Reference proteome</keyword>
<dbReference type="RefSeq" id="XP_024345500.1">
    <property type="nucleotide sequence ID" value="XM_024500085.1"/>
</dbReference>
<name>W6ULB2_ECHGR</name>
<dbReference type="EMBL" id="APAU02000280">
    <property type="protein sequence ID" value="EUB54304.1"/>
    <property type="molecule type" value="Genomic_DNA"/>
</dbReference>
<reference evidence="1 2" key="1">
    <citation type="journal article" date="2013" name="Nat. Genet.">
        <title>The genome of the hydatid tapeworm Echinococcus granulosus.</title>
        <authorList>
            <person name="Zheng H."/>
            <person name="Zhang W."/>
            <person name="Zhang L."/>
            <person name="Zhang Z."/>
            <person name="Li J."/>
            <person name="Lu G."/>
            <person name="Zhu Y."/>
            <person name="Wang Y."/>
            <person name="Huang Y."/>
            <person name="Liu J."/>
            <person name="Kang H."/>
            <person name="Chen J."/>
            <person name="Wang L."/>
            <person name="Chen A."/>
            <person name="Yu S."/>
            <person name="Gao Z."/>
            <person name="Jin L."/>
            <person name="Gu W."/>
            <person name="Wang Z."/>
            <person name="Zhao L."/>
            <person name="Shi B."/>
            <person name="Wen H."/>
            <person name="Lin R."/>
            <person name="Jones M.K."/>
            <person name="Brejova B."/>
            <person name="Vinar T."/>
            <person name="Zhao G."/>
            <person name="McManus D.P."/>
            <person name="Chen Z."/>
            <person name="Zhou Y."/>
            <person name="Wang S."/>
        </authorList>
    </citation>
    <scope>NUCLEOTIDE SEQUENCE [LARGE SCALE GENOMIC DNA]</scope>
</reference>
<comment type="caution">
    <text evidence="1">The sequence shown here is derived from an EMBL/GenBank/DDBJ whole genome shotgun (WGS) entry which is preliminary data.</text>
</comment>
<evidence type="ECO:0000313" key="2">
    <source>
        <dbReference type="Proteomes" id="UP000019149"/>
    </source>
</evidence>
<evidence type="ECO:0000313" key="1">
    <source>
        <dbReference type="EMBL" id="EUB54304.1"/>
    </source>
</evidence>
<dbReference type="Proteomes" id="UP000019149">
    <property type="component" value="Unassembled WGS sequence"/>
</dbReference>
<accession>W6ULB2</accession>
<gene>
    <name evidence="1" type="ORF">EGR_10836</name>
</gene>
<organism evidence="1 2">
    <name type="scientific">Echinococcus granulosus</name>
    <name type="common">Hydatid tapeworm</name>
    <dbReference type="NCBI Taxonomy" id="6210"/>
    <lineage>
        <taxon>Eukaryota</taxon>
        <taxon>Metazoa</taxon>
        <taxon>Spiralia</taxon>
        <taxon>Lophotrochozoa</taxon>
        <taxon>Platyhelminthes</taxon>
        <taxon>Cestoda</taxon>
        <taxon>Eucestoda</taxon>
        <taxon>Cyclophyllidea</taxon>
        <taxon>Taeniidae</taxon>
        <taxon>Echinococcus</taxon>
        <taxon>Echinococcus granulosus group</taxon>
    </lineage>
</organism>
<dbReference type="CTD" id="36346551"/>